<protein>
    <submittedName>
        <fullName evidence="2">Uncharacterized protein</fullName>
    </submittedName>
</protein>
<feature type="chain" id="PRO_5021435248" evidence="1">
    <location>
        <begin position="20"/>
        <end position="176"/>
    </location>
</feature>
<keyword evidence="1" id="KW-0732">Signal</keyword>
<dbReference type="InterPro" id="IPR021054">
    <property type="entry name" value="Cell_wall_mannoprotein_1"/>
</dbReference>
<gene>
    <name evidence="2" type="ORF">BOTNAR_0546g00080</name>
</gene>
<accession>A0A4Z1HFA3</accession>
<dbReference type="EMBL" id="PQXJ01000546">
    <property type="protein sequence ID" value="TGO47081.1"/>
    <property type="molecule type" value="Genomic_DNA"/>
</dbReference>
<comment type="caution">
    <text evidence="2">The sequence shown here is derived from an EMBL/GenBank/DDBJ whole genome shotgun (WGS) entry which is preliminary data.</text>
</comment>
<name>A0A4Z1HFA3_9HELO</name>
<keyword evidence="3" id="KW-1185">Reference proteome</keyword>
<sequence length="176" mass="18933">MHFTIIPMFFLASKVFCDGQAIVDVISEISNTTTSLNQTVSSVCPPFPLTHPTNIISYPSIPPANPLPPLLQWSGSLLTSFPIVTLSAKLLIDINTGTWVASSSANLTLIETITISTATQNLVTVVDGTLDTIVSAKSKFDKLLFSPLILLNLLEEKSATDIFSAKIIEKIPAAFQ</sequence>
<dbReference type="Proteomes" id="UP000297452">
    <property type="component" value="Unassembled WGS sequence"/>
</dbReference>
<dbReference type="Gene3D" id="1.20.1280.140">
    <property type="match status" value="1"/>
</dbReference>
<dbReference type="OrthoDB" id="2422134at2759"/>
<feature type="signal peptide" evidence="1">
    <location>
        <begin position="1"/>
        <end position="19"/>
    </location>
</feature>
<evidence type="ECO:0000313" key="3">
    <source>
        <dbReference type="Proteomes" id="UP000297452"/>
    </source>
</evidence>
<reference evidence="2 3" key="1">
    <citation type="submission" date="2017-12" db="EMBL/GenBank/DDBJ databases">
        <title>Comparative genomics of Botrytis spp.</title>
        <authorList>
            <person name="Valero-Jimenez C.A."/>
            <person name="Tapia P."/>
            <person name="Veloso J."/>
            <person name="Silva-Moreno E."/>
            <person name="Staats M."/>
            <person name="Valdes J.H."/>
            <person name="Van Kan J.A.L."/>
        </authorList>
    </citation>
    <scope>NUCLEOTIDE SEQUENCE [LARGE SCALE GENOMIC DNA]</scope>
    <source>
        <strain evidence="2 3">MUCL2120</strain>
    </source>
</reference>
<proteinExistence type="predicted"/>
<dbReference type="AlphaFoldDB" id="A0A4Z1HFA3"/>
<evidence type="ECO:0000313" key="2">
    <source>
        <dbReference type="EMBL" id="TGO47081.1"/>
    </source>
</evidence>
<dbReference type="Pfam" id="PF12296">
    <property type="entry name" value="HsbA"/>
    <property type="match status" value="1"/>
</dbReference>
<organism evidence="2 3">
    <name type="scientific">Botryotinia narcissicola</name>
    <dbReference type="NCBI Taxonomy" id="278944"/>
    <lineage>
        <taxon>Eukaryota</taxon>
        <taxon>Fungi</taxon>
        <taxon>Dikarya</taxon>
        <taxon>Ascomycota</taxon>
        <taxon>Pezizomycotina</taxon>
        <taxon>Leotiomycetes</taxon>
        <taxon>Helotiales</taxon>
        <taxon>Sclerotiniaceae</taxon>
        <taxon>Botryotinia</taxon>
    </lineage>
</organism>
<evidence type="ECO:0000256" key="1">
    <source>
        <dbReference type="SAM" id="SignalP"/>
    </source>
</evidence>